<dbReference type="EMBL" id="WHVB01000054">
    <property type="protein sequence ID" value="KAF8464723.1"/>
    <property type="molecule type" value="Genomic_DNA"/>
</dbReference>
<dbReference type="Proteomes" id="UP000759537">
    <property type="component" value="Unassembled WGS sequence"/>
</dbReference>
<reference evidence="1" key="1">
    <citation type="submission" date="2019-10" db="EMBL/GenBank/DDBJ databases">
        <authorList>
            <consortium name="DOE Joint Genome Institute"/>
            <person name="Kuo A."/>
            <person name="Miyauchi S."/>
            <person name="Kiss E."/>
            <person name="Drula E."/>
            <person name="Kohler A."/>
            <person name="Sanchez-Garcia M."/>
            <person name="Andreopoulos B."/>
            <person name="Barry K.W."/>
            <person name="Bonito G."/>
            <person name="Buee M."/>
            <person name="Carver A."/>
            <person name="Chen C."/>
            <person name="Cichocki N."/>
            <person name="Clum A."/>
            <person name="Culley D."/>
            <person name="Crous P.W."/>
            <person name="Fauchery L."/>
            <person name="Girlanda M."/>
            <person name="Hayes R."/>
            <person name="Keri Z."/>
            <person name="LaButti K."/>
            <person name="Lipzen A."/>
            <person name="Lombard V."/>
            <person name="Magnuson J."/>
            <person name="Maillard F."/>
            <person name="Morin E."/>
            <person name="Murat C."/>
            <person name="Nolan M."/>
            <person name="Ohm R."/>
            <person name="Pangilinan J."/>
            <person name="Pereira M."/>
            <person name="Perotto S."/>
            <person name="Peter M."/>
            <person name="Riley R."/>
            <person name="Sitrit Y."/>
            <person name="Stielow B."/>
            <person name="Szollosi G."/>
            <person name="Zifcakova L."/>
            <person name="Stursova M."/>
            <person name="Spatafora J.W."/>
            <person name="Tedersoo L."/>
            <person name="Vaario L.-M."/>
            <person name="Yamada A."/>
            <person name="Yan M."/>
            <person name="Wang P."/>
            <person name="Xu J."/>
            <person name="Bruns T."/>
            <person name="Baldrian P."/>
            <person name="Vilgalys R."/>
            <person name="Henrissat B."/>
            <person name="Grigoriev I.V."/>
            <person name="Hibbett D."/>
            <person name="Nagy L.G."/>
            <person name="Martin F.M."/>
        </authorList>
    </citation>
    <scope>NUCLEOTIDE SEQUENCE</scope>
    <source>
        <strain evidence="1">Prilba</strain>
    </source>
</reference>
<dbReference type="OrthoDB" id="2574879at2759"/>
<evidence type="ECO:0000313" key="2">
    <source>
        <dbReference type="Proteomes" id="UP000759537"/>
    </source>
</evidence>
<gene>
    <name evidence="1" type="ORF">DFH94DRAFT_658690</name>
</gene>
<comment type="caution">
    <text evidence="1">The sequence shown here is derived from an EMBL/GenBank/DDBJ whole genome shotgun (WGS) entry which is preliminary data.</text>
</comment>
<protein>
    <submittedName>
        <fullName evidence="1">Uncharacterized protein</fullName>
    </submittedName>
</protein>
<sequence>MTSESVRIHPLSEQQERRLLDYLDGKYLEIHHAFTRRHEPESILPTLRTYLLATRTLLTLTLQIPPVALSGMLRTSLLLRLTGTVMDNIVGYSPDVTDLIPLLQWLDMLDRGWLSVLCRHAWDSMRGEGVELPEELLEKTPLPTQTDCTRVHSLLVTGISALENWMEGKDEDEGEGDNLVHDMRRLGYQSTFDELFHRTLTKLHELELDEADDEEELLARLPSWSTAEESANMDVAGVDGDEVDMEGSNKDMEEILYDHT</sequence>
<name>A0A9P5MKK2_9AGAM</name>
<accession>A0A9P5MKK2</accession>
<organism evidence="1 2">
    <name type="scientific">Russula ochroleuca</name>
    <dbReference type="NCBI Taxonomy" id="152965"/>
    <lineage>
        <taxon>Eukaryota</taxon>
        <taxon>Fungi</taxon>
        <taxon>Dikarya</taxon>
        <taxon>Basidiomycota</taxon>
        <taxon>Agaricomycotina</taxon>
        <taxon>Agaricomycetes</taxon>
        <taxon>Russulales</taxon>
        <taxon>Russulaceae</taxon>
        <taxon>Russula</taxon>
    </lineage>
</organism>
<reference evidence="1" key="2">
    <citation type="journal article" date="2020" name="Nat. Commun.">
        <title>Large-scale genome sequencing of mycorrhizal fungi provides insights into the early evolution of symbiotic traits.</title>
        <authorList>
            <person name="Miyauchi S."/>
            <person name="Kiss E."/>
            <person name="Kuo A."/>
            <person name="Drula E."/>
            <person name="Kohler A."/>
            <person name="Sanchez-Garcia M."/>
            <person name="Morin E."/>
            <person name="Andreopoulos B."/>
            <person name="Barry K.W."/>
            <person name="Bonito G."/>
            <person name="Buee M."/>
            <person name="Carver A."/>
            <person name="Chen C."/>
            <person name="Cichocki N."/>
            <person name="Clum A."/>
            <person name="Culley D."/>
            <person name="Crous P.W."/>
            <person name="Fauchery L."/>
            <person name="Girlanda M."/>
            <person name="Hayes R.D."/>
            <person name="Keri Z."/>
            <person name="LaButti K."/>
            <person name="Lipzen A."/>
            <person name="Lombard V."/>
            <person name="Magnuson J."/>
            <person name="Maillard F."/>
            <person name="Murat C."/>
            <person name="Nolan M."/>
            <person name="Ohm R.A."/>
            <person name="Pangilinan J."/>
            <person name="Pereira M.F."/>
            <person name="Perotto S."/>
            <person name="Peter M."/>
            <person name="Pfister S."/>
            <person name="Riley R."/>
            <person name="Sitrit Y."/>
            <person name="Stielow J.B."/>
            <person name="Szollosi G."/>
            <person name="Zifcakova L."/>
            <person name="Stursova M."/>
            <person name="Spatafora J.W."/>
            <person name="Tedersoo L."/>
            <person name="Vaario L.M."/>
            <person name="Yamada A."/>
            <person name="Yan M."/>
            <person name="Wang P."/>
            <person name="Xu J."/>
            <person name="Bruns T."/>
            <person name="Baldrian P."/>
            <person name="Vilgalys R."/>
            <person name="Dunand C."/>
            <person name="Henrissat B."/>
            <person name="Grigoriev I.V."/>
            <person name="Hibbett D."/>
            <person name="Nagy L.G."/>
            <person name="Martin F.M."/>
        </authorList>
    </citation>
    <scope>NUCLEOTIDE SEQUENCE</scope>
    <source>
        <strain evidence="1">Prilba</strain>
    </source>
</reference>
<evidence type="ECO:0000313" key="1">
    <source>
        <dbReference type="EMBL" id="KAF8464723.1"/>
    </source>
</evidence>
<keyword evidence="2" id="KW-1185">Reference proteome</keyword>
<proteinExistence type="predicted"/>
<dbReference type="AlphaFoldDB" id="A0A9P5MKK2"/>